<gene>
    <name evidence="2" type="ORF">NDU88_003236</name>
</gene>
<feature type="region of interest" description="Disordered" evidence="1">
    <location>
        <begin position="1"/>
        <end position="79"/>
    </location>
</feature>
<feature type="compositionally biased region" description="Polar residues" evidence="1">
    <location>
        <begin position="1"/>
        <end position="10"/>
    </location>
</feature>
<keyword evidence="3" id="KW-1185">Reference proteome</keyword>
<dbReference type="Proteomes" id="UP001066276">
    <property type="component" value="Chromosome 8"/>
</dbReference>
<accession>A0AAV7NKW0</accession>
<feature type="compositionally biased region" description="Polar residues" evidence="1">
    <location>
        <begin position="59"/>
        <end position="75"/>
    </location>
</feature>
<reference evidence="2" key="1">
    <citation type="journal article" date="2022" name="bioRxiv">
        <title>Sequencing and chromosome-scale assembly of the giantPleurodeles waltlgenome.</title>
        <authorList>
            <person name="Brown T."/>
            <person name="Elewa A."/>
            <person name="Iarovenko S."/>
            <person name="Subramanian E."/>
            <person name="Araus A.J."/>
            <person name="Petzold A."/>
            <person name="Susuki M."/>
            <person name="Suzuki K.-i.T."/>
            <person name="Hayashi T."/>
            <person name="Toyoda A."/>
            <person name="Oliveira C."/>
            <person name="Osipova E."/>
            <person name="Leigh N.D."/>
            <person name="Simon A."/>
            <person name="Yun M.H."/>
        </authorList>
    </citation>
    <scope>NUCLEOTIDE SEQUENCE</scope>
    <source>
        <strain evidence="2">20211129_DDA</strain>
        <tissue evidence="2">Liver</tissue>
    </source>
</reference>
<dbReference type="AlphaFoldDB" id="A0AAV7NKW0"/>
<evidence type="ECO:0000313" key="3">
    <source>
        <dbReference type="Proteomes" id="UP001066276"/>
    </source>
</evidence>
<organism evidence="2 3">
    <name type="scientific">Pleurodeles waltl</name>
    <name type="common">Iberian ribbed newt</name>
    <dbReference type="NCBI Taxonomy" id="8319"/>
    <lineage>
        <taxon>Eukaryota</taxon>
        <taxon>Metazoa</taxon>
        <taxon>Chordata</taxon>
        <taxon>Craniata</taxon>
        <taxon>Vertebrata</taxon>
        <taxon>Euteleostomi</taxon>
        <taxon>Amphibia</taxon>
        <taxon>Batrachia</taxon>
        <taxon>Caudata</taxon>
        <taxon>Salamandroidea</taxon>
        <taxon>Salamandridae</taxon>
        <taxon>Pleurodelinae</taxon>
        <taxon>Pleurodeles</taxon>
    </lineage>
</organism>
<comment type="caution">
    <text evidence="2">The sequence shown here is derived from an EMBL/GenBank/DDBJ whole genome shotgun (WGS) entry which is preliminary data.</text>
</comment>
<sequence>MRIPIVQNTAGRPWREEDGADTEEQRGEDDVGRERETELEDAETRERRREDPHEEQNRPEQLTPGNKPNERQGSPETMRLCHVPGGAWLQQGVQDVLAEWFKVGGGCKIAQIPMEVENVQVFKLRWGPKLSVTMANFYNNFSGSGNQILHRLFSQIEE</sequence>
<dbReference type="EMBL" id="JANPWB010000012">
    <property type="protein sequence ID" value="KAJ1115008.1"/>
    <property type="molecule type" value="Genomic_DNA"/>
</dbReference>
<proteinExistence type="predicted"/>
<feature type="compositionally biased region" description="Basic and acidic residues" evidence="1">
    <location>
        <begin position="13"/>
        <end position="58"/>
    </location>
</feature>
<evidence type="ECO:0000313" key="2">
    <source>
        <dbReference type="EMBL" id="KAJ1115008.1"/>
    </source>
</evidence>
<protein>
    <submittedName>
        <fullName evidence="2">Uncharacterized protein</fullName>
    </submittedName>
</protein>
<name>A0AAV7NKW0_PLEWA</name>
<evidence type="ECO:0000256" key="1">
    <source>
        <dbReference type="SAM" id="MobiDB-lite"/>
    </source>
</evidence>